<comment type="caution">
    <text evidence="1">The sequence shown here is derived from an EMBL/GenBank/DDBJ whole genome shotgun (WGS) entry which is preliminary data.</text>
</comment>
<dbReference type="EMBL" id="QAOM01000009">
    <property type="protein sequence ID" value="PTQ84366.1"/>
    <property type="molecule type" value="Genomic_DNA"/>
</dbReference>
<proteinExistence type="predicted"/>
<dbReference type="Proteomes" id="UP000244161">
    <property type="component" value="Unassembled WGS sequence"/>
</dbReference>
<sequence>MSQLQQESCFITSSAEEMHEKNAIFSIKREKVLPL</sequence>
<protein>
    <submittedName>
        <fullName evidence="1">Uncharacterized protein</fullName>
    </submittedName>
</protein>
<evidence type="ECO:0000313" key="2">
    <source>
        <dbReference type="Proteomes" id="UP000244161"/>
    </source>
</evidence>
<gene>
    <name evidence="1" type="ORF">C8U37_109136</name>
</gene>
<name>A0A2T5IKM6_9LACT</name>
<organism evidence="1 2">
    <name type="scientific">Trichococcus patagoniensis</name>
    <dbReference type="NCBI Taxonomy" id="382641"/>
    <lineage>
        <taxon>Bacteria</taxon>
        <taxon>Bacillati</taxon>
        <taxon>Bacillota</taxon>
        <taxon>Bacilli</taxon>
        <taxon>Lactobacillales</taxon>
        <taxon>Carnobacteriaceae</taxon>
        <taxon>Trichococcus</taxon>
    </lineage>
</organism>
<reference evidence="1 2" key="1">
    <citation type="submission" date="2018-04" db="EMBL/GenBank/DDBJ databases">
        <title>Genomic Encyclopedia of Archaeal and Bacterial Type Strains, Phase II (KMG-II): from individual species to whole genera.</title>
        <authorList>
            <person name="Goeker M."/>
        </authorList>
    </citation>
    <scope>NUCLEOTIDE SEQUENCE [LARGE SCALE GENOMIC DNA]</scope>
    <source>
        <strain evidence="1 2">DSM 18806</strain>
    </source>
</reference>
<keyword evidence="2" id="KW-1185">Reference proteome</keyword>
<accession>A0A2T5IKM6</accession>
<evidence type="ECO:0000313" key="1">
    <source>
        <dbReference type="EMBL" id="PTQ84366.1"/>
    </source>
</evidence>
<dbReference type="AlphaFoldDB" id="A0A2T5IKM6"/>